<sequence length="89" mass="10709">MHRQEWFYVSKDLWTWLGPIGLDCSSSLHVKIRQRRHLVRTRWRRKMQQGGDKSPPEASIYLKLSTIQKKLLEILLQRKAFKDCFLQVV</sequence>
<proteinExistence type="predicted"/>
<dbReference type="Proteomes" id="UP001157418">
    <property type="component" value="Unassembled WGS sequence"/>
</dbReference>
<dbReference type="AlphaFoldDB" id="A0AAU9PLE9"/>
<evidence type="ECO:0000313" key="1">
    <source>
        <dbReference type="EMBL" id="CAH1451190.1"/>
    </source>
</evidence>
<name>A0AAU9PLE9_9ASTR</name>
<organism evidence="1 2">
    <name type="scientific">Lactuca virosa</name>
    <dbReference type="NCBI Taxonomy" id="75947"/>
    <lineage>
        <taxon>Eukaryota</taxon>
        <taxon>Viridiplantae</taxon>
        <taxon>Streptophyta</taxon>
        <taxon>Embryophyta</taxon>
        <taxon>Tracheophyta</taxon>
        <taxon>Spermatophyta</taxon>
        <taxon>Magnoliopsida</taxon>
        <taxon>eudicotyledons</taxon>
        <taxon>Gunneridae</taxon>
        <taxon>Pentapetalae</taxon>
        <taxon>asterids</taxon>
        <taxon>campanulids</taxon>
        <taxon>Asterales</taxon>
        <taxon>Asteraceae</taxon>
        <taxon>Cichorioideae</taxon>
        <taxon>Cichorieae</taxon>
        <taxon>Lactucinae</taxon>
        <taxon>Lactuca</taxon>
    </lineage>
</organism>
<dbReference type="EMBL" id="CAKMRJ010005710">
    <property type="protein sequence ID" value="CAH1451190.1"/>
    <property type="molecule type" value="Genomic_DNA"/>
</dbReference>
<gene>
    <name evidence="1" type="ORF">LVIROSA_LOCUS36558</name>
</gene>
<evidence type="ECO:0000313" key="2">
    <source>
        <dbReference type="Proteomes" id="UP001157418"/>
    </source>
</evidence>
<reference evidence="1 2" key="1">
    <citation type="submission" date="2022-01" db="EMBL/GenBank/DDBJ databases">
        <authorList>
            <person name="Xiong W."/>
            <person name="Schranz E."/>
        </authorList>
    </citation>
    <scope>NUCLEOTIDE SEQUENCE [LARGE SCALE GENOMIC DNA]</scope>
</reference>
<accession>A0AAU9PLE9</accession>
<protein>
    <submittedName>
        <fullName evidence="1">Uncharacterized protein</fullName>
    </submittedName>
</protein>
<comment type="caution">
    <text evidence="1">The sequence shown here is derived from an EMBL/GenBank/DDBJ whole genome shotgun (WGS) entry which is preliminary data.</text>
</comment>
<keyword evidence="2" id="KW-1185">Reference proteome</keyword>